<reference evidence="1" key="1">
    <citation type="submission" date="2020-03" db="EMBL/GenBank/DDBJ databases">
        <authorList>
            <person name="Weist P."/>
        </authorList>
    </citation>
    <scope>NUCLEOTIDE SEQUENCE</scope>
</reference>
<dbReference type="AlphaFoldDB" id="A0A9N7UHV9"/>
<evidence type="ECO:0000313" key="2">
    <source>
        <dbReference type="Proteomes" id="UP001153269"/>
    </source>
</evidence>
<name>A0A9N7UHV9_PLEPL</name>
<dbReference type="EMBL" id="CADEAL010001244">
    <property type="protein sequence ID" value="CAB1430559.1"/>
    <property type="molecule type" value="Genomic_DNA"/>
</dbReference>
<evidence type="ECO:0000313" key="1">
    <source>
        <dbReference type="EMBL" id="CAB1430559.1"/>
    </source>
</evidence>
<protein>
    <submittedName>
        <fullName evidence="1">Uncharacterized protein</fullName>
    </submittedName>
</protein>
<comment type="caution">
    <text evidence="1">The sequence shown here is derived from an EMBL/GenBank/DDBJ whole genome shotgun (WGS) entry which is preliminary data.</text>
</comment>
<proteinExistence type="predicted"/>
<sequence>MHKASASRMLELKTRSQISVSFNCKRWASHFGAACPRSEKGCEPPVELAVSTCDWRSFPESNKKIEQQERATRCAKVKDAESEEAMRMKLRPQLLQPRTQRPVSPLPAAARRLTDIKIHEFPPSAVFTAGLELEGVTGLKEKTSLWSCTPHTGGVTDPGSVETELVFI</sequence>
<gene>
    <name evidence="1" type="ORF">PLEPLA_LOCUS18541</name>
</gene>
<accession>A0A9N7UHV9</accession>
<keyword evidence="2" id="KW-1185">Reference proteome</keyword>
<dbReference type="Proteomes" id="UP001153269">
    <property type="component" value="Unassembled WGS sequence"/>
</dbReference>
<organism evidence="1 2">
    <name type="scientific">Pleuronectes platessa</name>
    <name type="common">European plaice</name>
    <dbReference type="NCBI Taxonomy" id="8262"/>
    <lineage>
        <taxon>Eukaryota</taxon>
        <taxon>Metazoa</taxon>
        <taxon>Chordata</taxon>
        <taxon>Craniata</taxon>
        <taxon>Vertebrata</taxon>
        <taxon>Euteleostomi</taxon>
        <taxon>Actinopterygii</taxon>
        <taxon>Neopterygii</taxon>
        <taxon>Teleostei</taxon>
        <taxon>Neoteleostei</taxon>
        <taxon>Acanthomorphata</taxon>
        <taxon>Carangaria</taxon>
        <taxon>Pleuronectiformes</taxon>
        <taxon>Pleuronectoidei</taxon>
        <taxon>Pleuronectidae</taxon>
        <taxon>Pleuronectes</taxon>
    </lineage>
</organism>